<dbReference type="Pfam" id="PF05795">
    <property type="entry name" value="Plasmodium_Vir"/>
    <property type="match status" value="1"/>
</dbReference>
<evidence type="ECO:0000313" key="2">
    <source>
        <dbReference type="EMBL" id="GAW83972.1"/>
    </source>
</evidence>
<sequence length="396" mass="46489">MYVYYIIHIITYDAVLKELPTKVNYNNFDHGDASCKYSPFYTSAKSLIDKQNWNEDVSNKILNALCYAHNKNKSKEFNDADCDYLYFWLGDIIYRNLTYRNSFYTVMNSFKFILEGILCLSKCNFVNYNTIEHNFMDIKSLFDFSNDYDKLDEYFSTHKRTCSTKINNYIKPYIMSYTMFKNKCKDLHRKDETCMAFNKYFKDSNKIDLRKLSCNSVNNIARYATQQQNHREGANTHVRKMVQITEARPHIHERVRGVKAKGDVTISDYEGMLHQSVDQGGHVNVYQESIMHKHSENSHLDVEKLEFKDNPGTSSHPSAFSSSESMVIAPLFIGITIFSIIFCKFTPVGYWLKKSIFGKSKRKRNIIRNMNITDDYTMPEDIQSSRRFNVTFSNIY</sequence>
<organism evidence="2 3">
    <name type="scientific">Plasmodium gonderi</name>
    <dbReference type="NCBI Taxonomy" id="77519"/>
    <lineage>
        <taxon>Eukaryota</taxon>
        <taxon>Sar</taxon>
        <taxon>Alveolata</taxon>
        <taxon>Apicomplexa</taxon>
        <taxon>Aconoidasida</taxon>
        <taxon>Haemosporida</taxon>
        <taxon>Plasmodiidae</taxon>
        <taxon>Plasmodium</taxon>
        <taxon>Plasmodium (Plasmodium)</taxon>
    </lineage>
</organism>
<feature type="transmembrane region" description="Helical" evidence="1">
    <location>
        <begin position="327"/>
        <end position="352"/>
    </location>
</feature>
<proteinExistence type="predicted"/>
<dbReference type="RefSeq" id="XP_028546561.1">
    <property type="nucleotide sequence ID" value="XM_028690760.1"/>
</dbReference>
<gene>
    <name evidence="2" type="ORF">PGO_000370</name>
</gene>
<keyword evidence="3" id="KW-1185">Reference proteome</keyword>
<comment type="caution">
    <text evidence="2">The sequence shown here is derived from an EMBL/GenBank/DDBJ whole genome shotgun (WGS) entry which is preliminary data.</text>
</comment>
<name>A0A1Y1JT59_PLAGO</name>
<keyword evidence="1" id="KW-0812">Transmembrane</keyword>
<keyword evidence="1" id="KW-0472">Membrane</keyword>
<accession>A0A1Y1JT59</accession>
<reference evidence="3" key="1">
    <citation type="submission" date="2017-04" db="EMBL/GenBank/DDBJ databases">
        <title>Plasmodium gonderi genome.</title>
        <authorList>
            <person name="Arisue N."/>
            <person name="Honma H."/>
            <person name="Kawai S."/>
            <person name="Tougan T."/>
            <person name="Tanabe K."/>
            <person name="Horii T."/>
        </authorList>
    </citation>
    <scope>NUCLEOTIDE SEQUENCE [LARGE SCALE GENOMIC DNA]</scope>
    <source>
        <strain evidence="3">ATCC 30045</strain>
    </source>
</reference>
<dbReference type="EMBL" id="BDQF01000045">
    <property type="protein sequence ID" value="GAW83972.1"/>
    <property type="molecule type" value="Genomic_DNA"/>
</dbReference>
<dbReference type="AlphaFoldDB" id="A0A1Y1JT59"/>
<evidence type="ECO:0000256" key="1">
    <source>
        <dbReference type="SAM" id="Phobius"/>
    </source>
</evidence>
<dbReference type="GeneID" id="39744780"/>
<dbReference type="Proteomes" id="UP000195521">
    <property type="component" value="Unassembled WGS sequence"/>
</dbReference>
<evidence type="ECO:0000313" key="3">
    <source>
        <dbReference type="Proteomes" id="UP000195521"/>
    </source>
</evidence>
<keyword evidence="1" id="KW-1133">Transmembrane helix</keyword>
<dbReference type="InterPro" id="IPR008780">
    <property type="entry name" value="Plasmodium_Vir"/>
</dbReference>
<protein>
    <submittedName>
        <fullName evidence="2">Variable surface protein</fullName>
    </submittedName>
</protein>
<dbReference type="OrthoDB" id="383226at2759"/>